<accession>A0A160T544</accession>
<dbReference type="AlphaFoldDB" id="A0A160T544"/>
<feature type="compositionally biased region" description="Basic and acidic residues" evidence="1">
    <location>
        <begin position="1"/>
        <end position="10"/>
    </location>
</feature>
<dbReference type="KEGG" id="pbf:CFX0092_A2380"/>
<keyword evidence="3" id="KW-1185">Reference proteome</keyword>
<gene>
    <name evidence="2" type="ORF">CFX0092_A2380</name>
</gene>
<evidence type="ECO:0000256" key="1">
    <source>
        <dbReference type="SAM" id="MobiDB-lite"/>
    </source>
</evidence>
<proteinExistence type="predicted"/>
<name>A0A160T544_9CHLR</name>
<feature type="region of interest" description="Disordered" evidence="1">
    <location>
        <begin position="1"/>
        <end position="70"/>
    </location>
</feature>
<dbReference type="Proteomes" id="UP000215027">
    <property type="component" value="Chromosome I"/>
</dbReference>
<evidence type="ECO:0000313" key="2">
    <source>
        <dbReference type="EMBL" id="CUS04258.2"/>
    </source>
</evidence>
<protein>
    <submittedName>
        <fullName evidence="2">Uncharacterized protein</fullName>
    </submittedName>
</protein>
<organism evidence="2 3">
    <name type="scientific">Candidatus Promineifilum breve</name>
    <dbReference type="NCBI Taxonomy" id="1806508"/>
    <lineage>
        <taxon>Bacteria</taxon>
        <taxon>Bacillati</taxon>
        <taxon>Chloroflexota</taxon>
        <taxon>Ardenticatenia</taxon>
        <taxon>Candidatus Promineifilales</taxon>
        <taxon>Candidatus Promineifilaceae</taxon>
        <taxon>Candidatus Promineifilum</taxon>
    </lineage>
</organism>
<dbReference type="EMBL" id="LN890655">
    <property type="protein sequence ID" value="CUS04258.2"/>
    <property type="molecule type" value="Genomic_DNA"/>
</dbReference>
<sequence length="137" mass="15341">MAATSARDHLPLVANPAPAPFATSGKSKKSEKDRQVATSGKSNDAARPANPDLPLNIETDSDIQLGDDVKRPVKGWRLERNSNTYWRWRYQSKNDDGSPVTYVNQAGKTAYKKGSQYVKLRDLERAREEEARLRAPE</sequence>
<evidence type="ECO:0000313" key="3">
    <source>
        <dbReference type="Proteomes" id="UP000215027"/>
    </source>
</evidence>
<reference evidence="2" key="1">
    <citation type="submission" date="2016-01" db="EMBL/GenBank/DDBJ databases">
        <authorList>
            <person name="Mcilroy J.S."/>
            <person name="Karst M S."/>
            <person name="Albertsen M."/>
        </authorList>
    </citation>
    <scope>NUCLEOTIDE SEQUENCE</scope>
    <source>
        <strain evidence="2">Cfx-K</strain>
    </source>
</reference>